<keyword evidence="2" id="KW-0547">Nucleotide-binding</keyword>
<name>A0A9D4YV54_CHLVU</name>
<feature type="coiled-coil region" evidence="5">
    <location>
        <begin position="467"/>
        <end position="494"/>
    </location>
</feature>
<dbReference type="Gene3D" id="3.40.50.300">
    <property type="entry name" value="P-loop containing nucleotide triphosphate hydrolases"/>
    <property type="match status" value="2"/>
</dbReference>
<dbReference type="SMART" id="SM00382">
    <property type="entry name" value="AAA"/>
    <property type="match status" value="2"/>
</dbReference>
<reference evidence="8" key="2">
    <citation type="submission" date="2020-11" db="EMBL/GenBank/DDBJ databases">
        <authorList>
            <person name="Cecchin M."/>
            <person name="Marcolungo L."/>
            <person name="Rossato M."/>
            <person name="Girolomoni L."/>
            <person name="Cosentino E."/>
            <person name="Cuine S."/>
            <person name="Li-Beisson Y."/>
            <person name="Delledonne M."/>
            <person name="Ballottari M."/>
        </authorList>
    </citation>
    <scope>NUCLEOTIDE SEQUENCE</scope>
    <source>
        <strain evidence="8">211/11P</strain>
        <tissue evidence="8">Whole cell</tissue>
    </source>
</reference>
<keyword evidence="9" id="KW-1185">Reference proteome</keyword>
<evidence type="ECO:0000256" key="4">
    <source>
        <dbReference type="ARBA" id="ARBA00061344"/>
    </source>
</evidence>
<dbReference type="PANTHER" id="PTHR19211:SF14">
    <property type="entry name" value="ATP-BINDING CASSETTE SUB-FAMILY F MEMBER 1"/>
    <property type="match status" value="1"/>
</dbReference>
<dbReference type="FunFam" id="3.40.50.300:FF:000104">
    <property type="entry name" value="ATP-binding cassette sub-family F member 3"/>
    <property type="match status" value="1"/>
</dbReference>
<evidence type="ECO:0000313" key="9">
    <source>
        <dbReference type="Proteomes" id="UP001055712"/>
    </source>
</evidence>
<comment type="caution">
    <text evidence="8">The sequence shown here is derived from an EMBL/GenBank/DDBJ whole genome shotgun (WGS) entry which is preliminary data.</text>
</comment>
<feature type="domain" description="ABC transporter" evidence="7">
    <location>
        <begin position="204"/>
        <end position="478"/>
    </location>
</feature>
<dbReference type="PANTHER" id="PTHR19211">
    <property type="entry name" value="ATP-BINDING TRANSPORT PROTEIN-RELATED"/>
    <property type="match status" value="1"/>
</dbReference>
<proteinExistence type="inferred from homology"/>
<accession>A0A9D4YV54</accession>
<evidence type="ECO:0000256" key="1">
    <source>
        <dbReference type="ARBA" id="ARBA00022737"/>
    </source>
</evidence>
<sequence>MAPSEEKRAKSGAKDKAAKEKPDKEKKEKGDTKKKDKPEKSEKKADKSDKKEKKSASDKVADHKVSASGDKSKVKGEKHSSNGAAAAAKPARPVPRKPPPPEPKGNPDDYLAGLDLPSSESESDEEGVGRRRGMLEEDQAVQIKQATGKEVRKIADRDRKAAEKAAQAKAAALRDDDNVFDVSYENQGTDTAEGAASTLSATDIKVHNLTIRAKGKVLLENTMLTVAAGRRYGLVGPNGKGKSTLLRMIARRQVPVPDTLDVLLVEQEIVGTEKSALEAVVAADVELMQLREEEVEINRKLGTLDLNADGAAAGGSEQQPSHQPGNADADGGDDDADLAARLTAIYERMAELGGASAESRASKILHGLGFTEVMQRRATQDFSGGWRMRISLARALYIQPTVLLLDEPTNHLDLRAVLWLEEYLTRWKKTLIVVSHDREFLNSITTDIIHLHDERLHYYRGNFAQFEEMYEQRRREVNKEFEKYQKQIKAAKKSGSKAAADKVEKGVKHKAKLKAKAGGASGVDAAAADAPRQWNDYTVHFEFPEPTELPPPLLQLIDADFKYPGREDFGMKNMNIGVDMGSRVAIVGPNGAGKSTLMNLLAGDLTPTEGEQRRSHKLRVGRYAQHFVDALKMDETPVDYLLSRYPESGLKSTEMRAMLGRFGLSGHHHLQPIVKLSGGQKARVVFTSIALSNPHILLLDEPTNHLDMQSIDALADALEEFEGGVVIISHDARLLSRICDDAEAAEVWIVEDGEIHPWDGDFEDYKNDLIREIGVELDEQEAEEARRQVERDEKRRQGKK</sequence>
<dbReference type="InterPro" id="IPR017871">
    <property type="entry name" value="ABC_transporter-like_CS"/>
</dbReference>
<protein>
    <recommendedName>
        <fullName evidence="7">ABC transporter domain-containing protein</fullName>
    </recommendedName>
</protein>
<feature type="domain" description="ABC transporter" evidence="7">
    <location>
        <begin position="554"/>
        <end position="777"/>
    </location>
</feature>
<dbReference type="CDD" id="cd03221">
    <property type="entry name" value="ABCF_EF-3"/>
    <property type="match status" value="2"/>
</dbReference>
<evidence type="ECO:0000256" key="6">
    <source>
        <dbReference type="SAM" id="MobiDB-lite"/>
    </source>
</evidence>
<evidence type="ECO:0000313" key="8">
    <source>
        <dbReference type="EMBL" id="KAI3428141.1"/>
    </source>
</evidence>
<keyword evidence="5" id="KW-0175">Coiled coil</keyword>
<dbReference type="InterPro" id="IPR050611">
    <property type="entry name" value="ABCF"/>
</dbReference>
<dbReference type="AlphaFoldDB" id="A0A9D4YV54"/>
<feature type="compositionally biased region" description="Pro residues" evidence="6">
    <location>
        <begin position="92"/>
        <end position="104"/>
    </location>
</feature>
<comment type="similarity">
    <text evidence="4">Belongs to the ABC transporter superfamily. ABCF family. EF3 (TC 3.A.1.121) subfamily.</text>
</comment>
<dbReference type="InterPro" id="IPR003593">
    <property type="entry name" value="AAA+_ATPase"/>
</dbReference>
<dbReference type="InterPro" id="IPR027417">
    <property type="entry name" value="P-loop_NTPase"/>
</dbReference>
<keyword evidence="3" id="KW-0067">ATP-binding</keyword>
<dbReference type="PROSITE" id="PS00211">
    <property type="entry name" value="ABC_TRANSPORTER_1"/>
    <property type="match status" value="1"/>
</dbReference>
<evidence type="ECO:0000256" key="3">
    <source>
        <dbReference type="ARBA" id="ARBA00022840"/>
    </source>
</evidence>
<feature type="region of interest" description="Disordered" evidence="6">
    <location>
        <begin position="780"/>
        <end position="800"/>
    </location>
</feature>
<dbReference type="Pfam" id="PF00005">
    <property type="entry name" value="ABC_tran"/>
    <property type="match status" value="2"/>
</dbReference>
<dbReference type="NCBIfam" id="NF000355">
    <property type="entry name" value="ribo_prot_ABC_F"/>
    <property type="match status" value="1"/>
</dbReference>
<reference evidence="8" key="1">
    <citation type="journal article" date="2019" name="Plant J.">
        <title>Chlorella vulgaris genome assembly and annotation reveals the molecular basis for metabolic acclimation to high light conditions.</title>
        <authorList>
            <person name="Cecchin M."/>
            <person name="Marcolungo L."/>
            <person name="Rossato M."/>
            <person name="Girolomoni L."/>
            <person name="Cosentino E."/>
            <person name="Cuine S."/>
            <person name="Li-Beisson Y."/>
            <person name="Delledonne M."/>
            <person name="Ballottari M."/>
        </authorList>
    </citation>
    <scope>NUCLEOTIDE SEQUENCE</scope>
    <source>
        <strain evidence="8">211/11P</strain>
    </source>
</reference>
<feature type="region of interest" description="Disordered" evidence="6">
    <location>
        <begin position="1"/>
        <end position="140"/>
    </location>
</feature>
<evidence type="ECO:0000256" key="5">
    <source>
        <dbReference type="SAM" id="Coils"/>
    </source>
</evidence>
<organism evidence="8 9">
    <name type="scientific">Chlorella vulgaris</name>
    <name type="common">Green alga</name>
    <dbReference type="NCBI Taxonomy" id="3077"/>
    <lineage>
        <taxon>Eukaryota</taxon>
        <taxon>Viridiplantae</taxon>
        <taxon>Chlorophyta</taxon>
        <taxon>core chlorophytes</taxon>
        <taxon>Trebouxiophyceae</taxon>
        <taxon>Chlorellales</taxon>
        <taxon>Chlorellaceae</taxon>
        <taxon>Chlorella clade</taxon>
        <taxon>Chlorella</taxon>
    </lineage>
</organism>
<dbReference type="OrthoDB" id="2110130at2759"/>
<dbReference type="FunFam" id="3.40.50.300:FF:000011">
    <property type="entry name" value="Putative ABC transporter ATP-binding component"/>
    <property type="match status" value="1"/>
</dbReference>
<feature type="region of interest" description="Disordered" evidence="6">
    <location>
        <begin position="308"/>
        <end position="334"/>
    </location>
</feature>
<keyword evidence="1" id="KW-0677">Repeat</keyword>
<dbReference type="Proteomes" id="UP001055712">
    <property type="component" value="Unassembled WGS sequence"/>
</dbReference>
<dbReference type="EMBL" id="SIDB01000009">
    <property type="protein sequence ID" value="KAI3428141.1"/>
    <property type="molecule type" value="Genomic_DNA"/>
</dbReference>
<dbReference type="PROSITE" id="PS50893">
    <property type="entry name" value="ABC_TRANSPORTER_2"/>
    <property type="match status" value="2"/>
</dbReference>
<feature type="compositionally biased region" description="Basic and acidic residues" evidence="6">
    <location>
        <begin position="1"/>
        <end position="80"/>
    </location>
</feature>
<dbReference type="GO" id="GO:0016887">
    <property type="term" value="F:ATP hydrolysis activity"/>
    <property type="evidence" value="ECO:0007669"/>
    <property type="project" value="InterPro"/>
</dbReference>
<dbReference type="InterPro" id="IPR003439">
    <property type="entry name" value="ABC_transporter-like_ATP-bd"/>
</dbReference>
<dbReference type="SUPFAM" id="SSF52540">
    <property type="entry name" value="P-loop containing nucleoside triphosphate hydrolases"/>
    <property type="match status" value="2"/>
</dbReference>
<evidence type="ECO:0000259" key="7">
    <source>
        <dbReference type="PROSITE" id="PS50893"/>
    </source>
</evidence>
<gene>
    <name evidence="8" type="ORF">D9Q98_006524</name>
</gene>
<feature type="compositionally biased region" description="Basic and acidic residues" evidence="6">
    <location>
        <begin position="783"/>
        <end position="800"/>
    </location>
</feature>
<evidence type="ECO:0000256" key="2">
    <source>
        <dbReference type="ARBA" id="ARBA00022741"/>
    </source>
</evidence>
<dbReference type="GO" id="GO:0005524">
    <property type="term" value="F:ATP binding"/>
    <property type="evidence" value="ECO:0007669"/>
    <property type="project" value="UniProtKB-KW"/>
</dbReference>